<evidence type="ECO:0000313" key="5">
    <source>
        <dbReference type="EMBL" id="KRT86765.1"/>
    </source>
</evidence>
<dbReference type="HAMAP" id="MF_01139">
    <property type="entry name" value="ISPT"/>
    <property type="match status" value="1"/>
</dbReference>
<evidence type="ECO:0000256" key="2">
    <source>
        <dbReference type="ARBA" id="ARBA00022679"/>
    </source>
</evidence>
<dbReference type="Pfam" id="PF01255">
    <property type="entry name" value="Prenyltransf"/>
    <property type="match status" value="1"/>
</dbReference>
<dbReference type="EMBL" id="LJIG01000175">
    <property type="protein sequence ID" value="KRT86765.1"/>
    <property type="molecule type" value="Genomic_DNA"/>
</dbReference>
<dbReference type="CDD" id="cd00475">
    <property type="entry name" value="Cis_IPPS"/>
    <property type="match status" value="1"/>
</dbReference>
<keyword evidence="6" id="KW-1185">Reference proteome</keyword>
<name>A0A0T6BHV8_9SCAR</name>
<protein>
    <recommendedName>
        <fullName evidence="4">Alkyl transferase</fullName>
        <ecNumber evidence="4">2.5.1.-</ecNumber>
    </recommendedName>
</protein>
<dbReference type="GO" id="GO:1904423">
    <property type="term" value="C:dehydrodolichyl diphosphate synthase complex"/>
    <property type="evidence" value="ECO:0007669"/>
    <property type="project" value="TreeGrafter"/>
</dbReference>
<dbReference type="PANTHER" id="PTHR10291:SF43">
    <property type="entry name" value="DEHYDRODOLICHYL DIPHOSPHATE SYNTHASE COMPLEX SUBUNIT DHDDS"/>
    <property type="match status" value="1"/>
</dbReference>
<proteinExistence type="inferred from homology"/>
<dbReference type="InterPro" id="IPR001441">
    <property type="entry name" value="UPP_synth-like"/>
</dbReference>
<dbReference type="Gene3D" id="3.40.1180.10">
    <property type="entry name" value="Decaprenyl diphosphate synthase-like"/>
    <property type="match status" value="1"/>
</dbReference>
<reference evidence="5 6" key="1">
    <citation type="submission" date="2015-09" db="EMBL/GenBank/DDBJ databases">
        <title>Draft genome of the scarab beetle Oryctes borbonicus.</title>
        <authorList>
            <person name="Meyer J.M."/>
            <person name="Markov G.V."/>
            <person name="Baskaran P."/>
            <person name="Herrmann M."/>
            <person name="Sommer R.J."/>
            <person name="Roedelsperger C."/>
        </authorList>
    </citation>
    <scope>NUCLEOTIDE SEQUENCE [LARGE SCALE GENOMIC DNA]</scope>
    <source>
        <strain evidence="5">OB123</strain>
        <tissue evidence="5">Whole animal</tissue>
    </source>
</reference>
<dbReference type="NCBIfam" id="TIGR00055">
    <property type="entry name" value="uppS"/>
    <property type="match status" value="1"/>
</dbReference>
<comment type="caution">
    <text evidence="5">The sequence shown here is derived from an EMBL/GenBank/DDBJ whole genome shotgun (WGS) entry which is preliminary data.</text>
</comment>
<dbReference type="GO" id="GO:0045547">
    <property type="term" value="F:ditrans,polycis-polyprenyl diphosphate synthase [(2E,6E)-farnesyl diphosphate specific] activity"/>
    <property type="evidence" value="ECO:0007669"/>
    <property type="project" value="UniProtKB-EC"/>
</dbReference>
<dbReference type="AlphaFoldDB" id="A0A0T6BHV8"/>
<evidence type="ECO:0000256" key="1">
    <source>
        <dbReference type="ARBA" id="ARBA00005432"/>
    </source>
</evidence>
<evidence type="ECO:0000256" key="3">
    <source>
        <dbReference type="ARBA" id="ARBA00047353"/>
    </source>
</evidence>
<comment type="catalytic activity">
    <reaction evidence="3">
        <text>n isopentenyl diphosphate + (2E,6E)-farnesyl diphosphate = a di-trans,poly-cis-polyprenyl diphosphate + n diphosphate</text>
        <dbReference type="Rhea" id="RHEA:53008"/>
        <dbReference type="Rhea" id="RHEA-COMP:19494"/>
        <dbReference type="ChEBI" id="CHEBI:33019"/>
        <dbReference type="ChEBI" id="CHEBI:128769"/>
        <dbReference type="ChEBI" id="CHEBI:136960"/>
        <dbReference type="ChEBI" id="CHEBI:175763"/>
        <dbReference type="EC" id="2.5.1.87"/>
    </reaction>
</comment>
<accession>A0A0T6BHV8</accession>
<dbReference type="GO" id="GO:0016094">
    <property type="term" value="P:polyprenol biosynthetic process"/>
    <property type="evidence" value="ECO:0007669"/>
    <property type="project" value="TreeGrafter"/>
</dbReference>
<comment type="similarity">
    <text evidence="1 4">Belongs to the UPP synthase family.</text>
</comment>
<dbReference type="GO" id="GO:0005783">
    <property type="term" value="C:endoplasmic reticulum"/>
    <property type="evidence" value="ECO:0007669"/>
    <property type="project" value="TreeGrafter"/>
</dbReference>
<dbReference type="OrthoDB" id="4173905at2759"/>
<dbReference type="SUPFAM" id="SSF64005">
    <property type="entry name" value="Undecaprenyl diphosphate synthase"/>
    <property type="match status" value="1"/>
</dbReference>
<dbReference type="EC" id="2.5.1.-" evidence="4"/>
<gene>
    <name evidence="5" type="ORF">AMK59_3</name>
</gene>
<dbReference type="InterPro" id="IPR036424">
    <property type="entry name" value="UPP_synth-like_sf"/>
</dbReference>
<organism evidence="5 6">
    <name type="scientific">Oryctes borbonicus</name>
    <dbReference type="NCBI Taxonomy" id="1629725"/>
    <lineage>
        <taxon>Eukaryota</taxon>
        <taxon>Metazoa</taxon>
        <taxon>Ecdysozoa</taxon>
        <taxon>Arthropoda</taxon>
        <taxon>Hexapoda</taxon>
        <taxon>Insecta</taxon>
        <taxon>Pterygota</taxon>
        <taxon>Neoptera</taxon>
        <taxon>Endopterygota</taxon>
        <taxon>Coleoptera</taxon>
        <taxon>Polyphaga</taxon>
        <taxon>Scarabaeiformia</taxon>
        <taxon>Scarabaeidae</taxon>
        <taxon>Dynastinae</taxon>
        <taxon>Oryctes</taxon>
    </lineage>
</organism>
<sequence length="264" mass="31032">MWVVDSSPNLIEQFFMNALKAGRIPRHVAIHMDGNRRYAAKNNLDIFEGERRGYVRFTQVMRWCRDLNIRELTVYGISIENLKRTPEEVSYLMTLIKEAIRDVHGDIEKIREIGMCVKFFGNFALLSEDLRRMIAEAMILTEDYNKFFVNIAVTYSSRDELATIAKCMIKSVKSNQIHPDDINERLVSNCLFTNDGSFPDLLIRTSGKARLGQFLQWQCGFSIMCFPKVLWPDFTLWHFLLIIFRYQRQFKDIPNHQNKDIEDN</sequence>
<keyword evidence="2 4" id="KW-0808">Transferase</keyword>
<dbReference type="PANTHER" id="PTHR10291">
    <property type="entry name" value="DEHYDRODOLICHYL DIPHOSPHATE SYNTHASE FAMILY MEMBER"/>
    <property type="match status" value="1"/>
</dbReference>
<dbReference type="Proteomes" id="UP000051574">
    <property type="component" value="Unassembled WGS sequence"/>
</dbReference>
<feature type="non-terminal residue" evidence="5">
    <location>
        <position position="264"/>
    </location>
</feature>
<evidence type="ECO:0000256" key="4">
    <source>
        <dbReference type="RuleBase" id="RU363018"/>
    </source>
</evidence>
<evidence type="ECO:0000313" key="6">
    <source>
        <dbReference type="Proteomes" id="UP000051574"/>
    </source>
</evidence>